<gene>
    <name evidence="3" type="ORF">EVG20_g9408</name>
</gene>
<organism evidence="3 4">
    <name type="scientific">Dentipellis fragilis</name>
    <dbReference type="NCBI Taxonomy" id="205917"/>
    <lineage>
        <taxon>Eukaryota</taxon>
        <taxon>Fungi</taxon>
        <taxon>Dikarya</taxon>
        <taxon>Basidiomycota</taxon>
        <taxon>Agaricomycotina</taxon>
        <taxon>Agaricomycetes</taxon>
        <taxon>Russulales</taxon>
        <taxon>Hericiaceae</taxon>
        <taxon>Dentipellis</taxon>
    </lineage>
</organism>
<keyword evidence="2" id="KW-0812">Transmembrane</keyword>
<dbReference type="EMBL" id="SEOQ01000943">
    <property type="protein sequence ID" value="TFY55193.1"/>
    <property type="molecule type" value="Genomic_DNA"/>
</dbReference>
<keyword evidence="2" id="KW-0472">Membrane</keyword>
<name>A0A4Y9Y0E5_9AGAM</name>
<keyword evidence="4" id="KW-1185">Reference proteome</keyword>
<reference evidence="3 4" key="1">
    <citation type="submission" date="2019-02" db="EMBL/GenBank/DDBJ databases">
        <title>Genome sequencing of the rare red list fungi Dentipellis fragilis.</title>
        <authorList>
            <person name="Buettner E."/>
            <person name="Kellner H."/>
        </authorList>
    </citation>
    <scope>NUCLEOTIDE SEQUENCE [LARGE SCALE GENOMIC DNA]</scope>
    <source>
        <strain evidence="3 4">DSM 105465</strain>
    </source>
</reference>
<accession>A0A4Y9Y0E5</accession>
<keyword evidence="2" id="KW-1133">Transmembrane helix</keyword>
<feature type="compositionally biased region" description="Basic and acidic residues" evidence="1">
    <location>
        <begin position="232"/>
        <end position="245"/>
    </location>
</feature>
<dbReference type="Proteomes" id="UP000298327">
    <property type="component" value="Unassembled WGS sequence"/>
</dbReference>
<sequence>MSPIQAPTQVNNNIFVLIAIVLAFLFLIILFFAIRDVIRTIRRRRTSTLPQQLLLPQMLAQQAPPTFLSTCSVLLAQSTLLATAPARVRLMPDELSGKRLLRHSWDTAYQGLKQSVTWTKASFSVFGVPSAAVLNNHRLSSDSIVAKLLALQGQRDFDLEAGIPENPPSDRAGLYQYAMRLTDAFEDVSDPVPFSPPMFKPAPSCGVPKIWMAQMKTATEPSALVSVSSEVPEMRKETPAAEMRPKASSGQPPALFIPFVPRTYAGLVPSYEKPSASPLHLVDLNASLPPTQYVRKHLQTRSVILGSARRSYSRSIRKALVNENFVTTTTTTTIVTNSRRYLSTSVTMPTAPFTEENDIAELGWPVPPV</sequence>
<evidence type="ECO:0000313" key="4">
    <source>
        <dbReference type="Proteomes" id="UP000298327"/>
    </source>
</evidence>
<evidence type="ECO:0000313" key="3">
    <source>
        <dbReference type="EMBL" id="TFY55193.1"/>
    </source>
</evidence>
<feature type="transmembrane region" description="Helical" evidence="2">
    <location>
        <begin position="14"/>
        <end position="34"/>
    </location>
</feature>
<comment type="caution">
    <text evidence="3">The sequence shown here is derived from an EMBL/GenBank/DDBJ whole genome shotgun (WGS) entry which is preliminary data.</text>
</comment>
<dbReference type="OrthoDB" id="3265770at2759"/>
<evidence type="ECO:0000256" key="2">
    <source>
        <dbReference type="SAM" id="Phobius"/>
    </source>
</evidence>
<feature type="region of interest" description="Disordered" evidence="1">
    <location>
        <begin position="223"/>
        <end position="249"/>
    </location>
</feature>
<protein>
    <submittedName>
        <fullName evidence="3">Uncharacterized protein</fullName>
    </submittedName>
</protein>
<dbReference type="AlphaFoldDB" id="A0A4Y9Y0E5"/>
<proteinExistence type="predicted"/>
<evidence type="ECO:0000256" key="1">
    <source>
        <dbReference type="SAM" id="MobiDB-lite"/>
    </source>
</evidence>